<organism evidence="3 4">
    <name type="scientific">Rhizopogon vinicolor AM-OR11-026</name>
    <dbReference type="NCBI Taxonomy" id="1314800"/>
    <lineage>
        <taxon>Eukaryota</taxon>
        <taxon>Fungi</taxon>
        <taxon>Dikarya</taxon>
        <taxon>Basidiomycota</taxon>
        <taxon>Agaricomycotina</taxon>
        <taxon>Agaricomycetes</taxon>
        <taxon>Agaricomycetidae</taxon>
        <taxon>Boletales</taxon>
        <taxon>Suillineae</taxon>
        <taxon>Rhizopogonaceae</taxon>
        <taxon>Rhizopogon</taxon>
    </lineage>
</organism>
<reference evidence="3 4" key="1">
    <citation type="submission" date="2016-06" db="EMBL/GenBank/DDBJ databases">
        <title>Comparative genomics of the ectomycorrhizal sister species Rhizopogon vinicolor and Rhizopogon vesiculosus (Basidiomycota: Boletales) reveals a divergence of the mating type B locus.</title>
        <authorList>
            <consortium name="DOE Joint Genome Institute"/>
            <person name="Mujic A.B."/>
            <person name="Kuo A."/>
            <person name="Tritt A."/>
            <person name="Lipzen A."/>
            <person name="Chen C."/>
            <person name="Johnson J."/>
            <person name="Sharma A."/>
            <person name="Barry K."/>
            <person name="Grigoriev I.V."/>
            <person name="Spatafora J.W."/>
        </authorList>
    </citation>
    <scope>NUCLEOTIDE SEQUENCE [LARGE SCALE GENOMIC DNA]</scope>
    <source>
        <strain evidence="3 4">AM-OR11-026</strain>
    </source>
</reference>
<dbReference type="Pfam" id="PF20151">
    <property type="entry name" value="DUF6533"/>
    <property type="match status" value="1"/>
</dbReference>
<protein>
    <recommendedName>
        <fullName evidence="2">DUF6533 domain-containing protein</fullName>
    </recommendedName>
</protein>
<dbReference type="EMBL" id="KV448773">
    <property type="protein sequence ID" value="OAX33415.1"/>
    <property type="molecule type" value="Genomic_DNA"/>
</dbReference>
<sequence>MTIVLNDPSLWPTINSEILSSYSIVICASMVVYDWGEQHSASVEIIDSMYLWYSLALTFGQEVDLFWVSRIPISENDRTTKTVDLGQMHRWSPMTFIYLGVRYIGILFSIDIMLEYLPVVLTDMVRVSDNLDEVVASIINHRNRCNIVSQVQTWVGGIVNSMLCVIMIVRLYVMYQKSRKMLIFLIVTFLALAIALGVLDAMYSSSLSGEEYILSGFYLCAILEYEPILSSVTWTLGTAWEVLALCLATWIAVKHFRELQRRPTGSAIGDCLTVLIKSHMFYFAGFAVVTSFNLTYALSPTISNSLIFGGFVEIASTFQMFVLGPRLILSVREYHAELVVNADAGISMTAFAFQAGIPISTASGGDVTV</sequence>
<keyword evidence="4" id="KW-1185">Reference proteome</keyword>
<feature type="transmembrane region" description="Helical" evidence="1">
    <location>
        <begin position="305"/>
        <end position="323"/>
    </location>
</feature>
<dbReference type="InterPro" id="IPR045340">
    <property type="entry name" value="DUF6533"/>
</dbReference>
<dbReference type="AlphaFoldDB" id="A0A1B7MLD2"/>
<evidence type="ECO:0000256" key="1">
    <source>
        <dbReference type="SAM" id="Phobius"/>
    </source>
</evidence>
<gene>
    <name evidence="3" type="ORF">K503DRAFT_804382</name>
</gene>
<name>A0A1B7MLD2_9AGAM</name>
<feature type="transmembrane region" description="Helical" evidence="1">
    <location>
        <begin position="154"/>
        <end position="175"/>
    </location>
</feature>
<keyword evidence="1" id="KW-0812">Transmembrane</keyword>
<dbReference type="InParanoid" id="A0A1B7MLD2"/>
<evidence type="ECO:0000313" key="4">
    <source>
        <dbReference type="Proteomes" id="UP000092154"/>
    </source>
</evidence>
<proteinExistence type="predicted"/>
<feature type="transmembrane region" description="Helical" evidence="1">
    <location>
        <begin position="96"/>
        <end position="114"/>
    </location>
</feature>
<keyword evidence="1" id="KW-0472">Membrane</keyword>
<accession>A0A1B7MLD2</accession>
<feature type="transmembrane region" description="Helical" evidence="1">
    <location>
        <begin position="232"/>
        <end position="253"/>
    </location>
</feature>
<evidence type="ECO:0000259" key="2">
    <source>
        <dbReference type="Pfam" id="PF20151"/>
    </source>
</evidence>
<feature type="domain" description="DUF6533" evidence="2">
    <location>
        <begin position="22"/>
        <end position="107"/>
    </location>
</feature>
<feature type="transmembrane region" description="Helical" evidence="1">
    <location>
        <begin position="280"/>
        <end position="299"/>
    </location>
</feature>
<dbReference type="Proteomes" id="UP000092154">
    <property type="component" value="Unassembled WGS sequence"/>
</dbReference>
<evidence type="ECO:0000313" key="3">
    <source>
        <dbReference type="EMBL" id="OAX33415.1"/>
    </source>
</evidence>
<feature type="transmembrane region" description="Helical" evidence="1">
    <location>
        <begin position="182"/>
        <end position="203"/>
    </location>
</feature>
<keyword evidence="1" id="KW-1133">Transmembrane helix</keyword>